<dbReference type="EMBL" id="JQED01000007">
    <property type="protein sequence ID" value="KGJ94164.1"/>
    <property type="molecule type" value="Genomic_DNA"/>
</dbReference>
<protein>
    <submittedName>
        <fullName evidence="2">Uncharacterized protein</fullName>
    </submittedName>
</protein>
<gene>
    <name evidence="2" type="ORF">ND2E_2097</name>
</gene>
<dbReference type="Proteomes" id="UP000029843">
    <property type="component" value="Unassembled WGS sequence"/>
</dbReference>
<dbReference type="PATRIC" id="fig|28229.4.peg.1122"/>
<reference evidence="2 3" key="1">
    <citation type="submission" date="2014-08" db="EMBL/GenBank/DDBJ databases">
        <title>Genomic and Phenotypic Diversity of Colwellia psychrerythraea strains from Disparate Marine Basins.</title>
        <authorList>
            <person name="Techtmann S.M."/>
            <person name="Stelling S.C."/>
            <person name="Utturkar S.M."/>
            <person name="Alshibli N."/>
            <person name="Harris A."/>
            <person name="Brown S.D."/>
            <person name="Hazen T.C."/>
        </authorList>
    </citation>
    <scope>NUCLEOTIDE SEQUENCE [LARGE SCALE GENOMIC DNA]</scope>
    <source>
        <strain evidence="2 3">ND2E</strain>
    </source>
</reference>
<organism evidence="2 3">
    <name type="scientific">Colwellia psychrerythraea</name>
    <name type="common">Vibrio psychroerythus</name>
    <dbReference type="NCBI Taxonomy" id="28229"/>
    <lineage>
        <taxon>Bacteria</taxon>
        <taxon>Pseudomonadati</taxon>
        <taxon>Pseudomonadota</taxon>
        <taxon>Gammaproteobacteria</taxon>
        <taxon>Alteromonadales</taxon>
        <taxon>Colwelliaceae</taxon>
        <taxon>Colwellia</taxon>
    </lineage>
</organism>
<comment type="caution">
    <text evidence="2">The sequence shown here is derived from an EMBL/GenBank/DDBJ whole genome shotgun (WGS) entry which is preliminary data.</text>
</comment>
<feature type="transmembrane region" description="Helical" evidence="1">
    <location>
        <begin position="133"/>
        <end position="150"/>
    </location>
</feature>
<keyword evidence="1" id="KW-1133">Transmembrane helix</keyword>
<keyword evidence="1" id="KW-0812">Transmembrane</keyword>
<accession>A0A099KTT3</accession>
<evidence type="ECO:0000256" key="1">
    <source>
        <dbReference type="SAM" id="Phobius"/>
    </source>
</evidence>
<evidence type="ECO:0000313" key="3">
    <source>
        <dbReference type="Proteomes" id="UP000029843"/>
    </source>
</evidence>
<proteinExistence type="predicted"/>
<evidence type="ECO:0000313" key="2">
    <source>
        <dbReference type="EMBL" id="KGJ94164.1"/>
    </source>
</evidence>
<dbReference type="AlphaFoldDB" id="A0A099KTT3"/>
<keyword evidence="1" id="KW-0472">Membrane</keyword>
<sequence length="302" mass="35116">MVYIVKIDRNKLNTILRSGLNPEIKTRKQLAAHLSLDPTTLTRWFSSRDRLGNPRYPVVPDRHVTKILQLFKLDSQSLNLNDEEFRQYCFENSLSQSCHQSELEQKQKLRLEKASQRKLIISDYSTGRNKRPFFVIASIMMLSVLAWYFIKPFHFNNSKSLVSEDNKTGNELKCWTGYSPALGVFDVEDKADPCHYGKLFHNALMQLKAENNKLKFSKPLTERSASQQYISFLFQQLEYRRISDNISLNIELGKSELYRSNYQAAQAYFHNASEMLTTLPKPNLKMLTEISTYSAKIAHELQ</sequence>
<name>A0A099KTT3_COLPS</name>